<comment type="caution">
    <text evidence="1">The sequence shown here is derived from an EMBL/GenBank/DDBJ whole genome shotgun (WGS) entry which is preliminary data.</text>
</comment>
<name>A0A4Y2NRQ3_ARAVE</name>
<dbReference type="AlphaFoldDB" id="A0A4Y2NRQ3"/>
<protein>
    <submittedName>
        <fullName evidence="1">Uncharacterized protein</fullName>
    </submittedName>
</protein>
<evidence type="ECO:0000313" key="1">
    <source>
        <dbReference type="EMBL" id="GBN41513.1"/>
    </source>
</evidence>
<accession>A0A4Y2NRQ3</accession>
<gene>
    <name evidence="1" type="ORF">AVEN_178953_1</name>
</gene>
<keyword evidence="2" id="KW-1185">Reference proteome</keyword>
<dbReference type="EMBL" id="BGPR01009671">
    <property type="protein sequence ID" value="GBN41513.1"/>
    <property type="molecule type" value="Genomic_DNA"/>
</dbReference>
<organism evidence="1 2">
    <name type="scientific">Araneus ventricosus</name>
    <name type="common">Orbweaver spider</name>
    <name type="synonym">Epeira ventricosa</name>
    <dbReference type="NCBI Taxonomy" id="182803"/>
    <lineage>
        <taxon>Eukaryota</taxon>
        <taxon>Metazoa</taxon>
        <taxon>Ecdysozoa</taxon>
        <taxon>Arthropoda</taxon>
        <taxon>Chelicerata</taxon>
        <taxon>Arachnida</taxon>
        <taxon>Araneae</taxon>
        <taxon>Araneomorphae</taxon>
        <taxon>Entelegynae</taxon>
        <taxon>Araneoidea</taxon>
        <taxon>Araneidae</taxon>
        <taxon>Araneus</taxon>
    </lineage>
</organism>
<evidence type="ECO:0000313" key="2">
    <source>
        <dbReference type="Proteomes" id="UP000499080"/>
    </source>
</evidence>
<reference evidence="1 2" key="1">
    <citation type="journal article" date="2019" name="Sci. Rep.">
        <title>Orb-weaving spider Araneus ventricosus genome elucidates the spidroin gene catalogue.</title>
        <authorList>
            <person name="Kono N."/>
            <person name="Nakamura H."/>
            <person name="Ohtoshi R."/>
            <person name="Moran D.A.P."/>
            <person name="Shinohara A."/>
            <person name="Yoshida Y."/>
            <person name="Fujiwara M."/>
            <person name="Mori M."/>
            <person name="Tomita M."/>
            <person name="Arakawa K."/>
        </authorList>
    </citation>
    <scope>NUCLEOTIDE SEQUENCE [LARGE SCALE GENOMIC DNA]</scope>
</reference>
<sequence length="113" mass="12557">MTERHHGKKMAPVAPPTIERRRQLIVTATTVIELFQEKSATVNLSLHIDTVVDNEKETPVVTSQLAPPEEVVDSTTLTTQKSLVLIVPESKSFSSALKNQRCSPIPWYRYGSG</sequence>
<proteinExistence type="predicted"/>
<dbReference type="Proteomes" id="UP000499080">
    <property type="component" value="Unassembled WGS sequence"/>
</dbReference>